<dbReference type="SUPFAM" id="SSF54909">
    <property type="entry name" value="Dimeric alpha+beta barrel"/>
    <property type="match status" value="1"/>
</dbReference>
<evidence type="ECO:0008006" key="4">
    <source>
        <dbReference type="Google" id="ProtNLM"/>
    </source>
</evidence>
<organism evidence="2 3">
    <name type="scientific">Kribbella yunnanensis</name>
    <dbReference type="NCBI Taxonomy" id="190194"/>
    <lineage>
        <taxon>Bacteria</taxon>
        <taxon>Bacillati</taxon>
        <taxon>Actinomycetota</taxon>
        <taxon>Actinomycetes</taxon>
        <taxon>Propionibacteriales</taxon>
        <taxon>Kribbellaceae</taxon>
        <taxon>Kribbella</taxon>
    </lineage>
</organism>
<comment type="caution">
    <text evidence="2">The sequence shown here is derived from an EMBL/GenBank/DDBJ whole genome shotgun (WGS) entry which is preliminary data.</text>
</comment>
<dbReference type="InterPro" id="IPR011008">
    <property type="entry name" value="Dimeric_a/b-barrel"/>
</dbReference>
<evidence type="ECO:0000313" key="3">
    <source>
        <dbReference type="Proteomes" id="UP001500280"/>
    </source>
</evidence>
<gene>
    <name evidence="2" type="ORF">GCM10009745_70720</name>
</gene>
<evidence type="ECO:0000313" key="2">
    <source>
        <dbReference type="EMBL" id="GAA1712383.1"/>
    </source>
</evidence>
<dbReference type="Gene3D" id="3.30.70.100">
    <property type="match status" value="1"/>
</dbReference>
<keyword evidence="3" id="KW-1185">Reference proteome</keyword>
<feature type="region of interest" description="Disordered" evidence="1">
    <location>
        <begin position="29"/>
        <end position="48"/>
    </location>
</feature>
<protein>
    <recommendedName>
        <fullName evidence="4">ABM domain-containing protein</fullName>
    </recommendedName>
</protein>
<evidence type="ECO:0000256" key="1">
    <source>
        <dbReference type="SAM" id="MobiDB-lite"/>
    </source>
</evidence>
<name>A0ABP4UV40_9ACTN</name>
<dbReference type="RefSeq" id="WP_344162210.1">
    <property type="nucleotide sequence ID" value="NZ_BAAANF010000023.1"/>
</dbReference>
<dbReference type="EMBL" id="BAAANF010000023">
    <property type="protein sequence ID" value="GAA1712383.1"/>
    <property type="molecule type" value="Genomic_DNA"/>
</dbReference>
<proteinExistence type="predicted"/>
<reference evidence="3" key="1">
    <citation type="journal article" date="2019" name="Int. J. Syst. Evol. Microbiol.">
        <title>The Global Catalogue of Microorganisms (GCM) 10K type strain sequencing project: providing services to taxonomists for standard genome sequencing and annotation.</title>
        <authorList>
            <consortium name="The Broad Institute Genomics Platform"/>
            <consortium name="The Broad Institute Genome Sequencing Center for Infectious Disease"/>
            <person name="Wu L."/>
            <person name="Ma J."/>
        </authorList>
    </citation>
    <scope>NUCLEOTIDE SEQUENCE [LARGE SCALE GENOMIC DNA]</scope>
    <source>
        <strain evidence="3">JCM 14307</strain>
    </source>
</reference>
<sequence length="233" mass="24999">MTITTPSTTAELRIDRAAEVTTAIEWFASGTSSDSGATSPADDAPARPSQQVIDAVEAYLKETLSTQPGFVAGMLLSGLQGELAVYSHWATAERPVHFPSAWSVALAVGELTRRDGRTFEVDFSAPLASSAASLFSTPHAHFGLFAVKPDNQERMLELARHNAPNSIGTPGLTAINFHRSLDGERVVNLGLWTGFSGFDNLHTRAGFNTGAKYWEGVAKFRSHFYDVAAIVTA</sequence>
<feature type="compositionally biased region" description="Low complexity" evidence="1">
    <location>
        <begin position="29"/>
        <end position="43"/>
    </location>
</feature>
<accession>A0ABP4UV40</accession>
<dbReference type="Proteomes" id="UP001500280">
    <property type="component" value="Unassembled WGS sequence"/>
</dbReference>